<feature type="signal peptide" evidence="2">
    <location>
        <begin position="1"/>
        <end position="22"/>
    </location>
</feature>
<evidence type="ECO:0000256" key="1">
    <source>
        <dbReference type="SAM" id="MobiDB-lite"/>
    </source>
</evidence>
<sequence length="321" mass="34592">MPPKLSLLVPTLLALALSPGLAAAQDAAPPIALPTPPPPPESAQENLKQQTDAPAAKVEGAVTQKDSLAKSHRFAVVPLPPPPVVEAEPLKPSSPWSGGGELGFASAHGNSSNESLNAKLDLNYADGSEWKYSGSLSGLRASSEYTNEQPDGSITRERRTTANRYTLNGNAAYRTDSRGTVNTSLRHEHDDFGTFSQQTSLSLSYGNRVVDGDRTQLDLQVGPGYRRAYDTLEERNETSLIGRGLVDLKVSLSESTELSNKLLVESGEYNTFAQNDLSLSVTMNSHLALKAGWQARHNSNAAEDLKKTDTLSTMNVVYRFK</sequence>
<dbReference type="OrthoDB" id="5292716at2"/>
<dbReference type="EMBL" id="FUZV01000002">
    <property type="protein sequence ID" value="SKC72738.1"/>
    <property type="molecule type" value="Genomic_DNA"/>
</dbReference>
<dbReference type="Proteomes" id="UP000190341">
    <property type="component" value="Unassembled WGS sequence"/>
</dbReference>
<evidence type="ECO:0000313" key="3">
    <source>
        <dbReference type="EMBL" id="SKC72738.1"/>
    </source>
</evidence>
<dbReference type="InterPro" id="IPR007433">
    <property type="entry name" value="DUF481"/>
</dbReference>
<dbReference type="AlphaFoldDB" id="A0A1T5LBG2"/>
<evidence type="ECO:0000313" key="4">
    <source>
        <dbReference type="Proteomes" id="UP000190341"/>
    </source>
</evidence>
<feature type="compositionally biased region" description="Polar residues" evidence="1">
    <location>
        <begin position="143"/>
        <end position="152"/>
    </location>
</feature>
<keyword evidence="4" id="KW-1185">Reference proteome</keyword>
<feature type="region of interest" description="Disordered" evidence="1">
    <location>
        <begin position="28"/>
        <end position="61"/>
    </location>
</feature>
<dbReference type="Pfam" id="PF04338">
    <property type="entry name" value="DUF481"/>
    <property type="match status" value="1"/>
</dbReference>
<accession>A0A1T5LBG2</accession>
<feature type="compositionally biased region" description="Pro residues" evidence="1">
    <location>
        <begin position="31"/>
        <end position="41"/>
    </location>
</feature>
<feature type="compositionally biased region" description="Polar residues" evidence="1">
    <location>
        <begin position="43"/>
        <end position="52"/>
    </location>
</feature>
<organism evidence="3 4">
    <name type="scientific">Pseudoxanthomonas indica</name>
    <dbReference type="NCBI Taxonomy" id="428993"/>
    <lineage>
        <taxon>Bacteria</taxon>
        <taxon>Pseudomonadati</taxon>
        <taxon>Pseudomonadota</taxon>
        <taxon>Gammaproteobacteria</taxon>
        <taxon>Lysobacterales</taxon>
        <taxon>Lysobacteraceae</taxon>
        <taxon>Pseudoxanthomonas</taxon>
    </lineage>
</organism>
<dbReference type="STRING" id="428993.SAMN06296058_2176"/>
<dbReference type="RefSeq" id="WP_079724560.1">
    <property type="nucleotide sequence ID" value="NZ_BMCL01000001.1"/>
</dbReference>
<feature type="chain" id="PRO_5013341356" evidence="2">
    <location>
        <begin position="23"/>
        <end position="321"/>
    </location>
</feature>
<name>A0A1T5LBG2_9GAMM</name>
<reference evidence="3 4" key="1">
    <citation type="submission" date="2017-02" db="EMBL/GenBank/DDBJ databases">
        <authorList>
            <person name="Peterson S.W."/>
        </authorList>
    </citation>
    <scope>NUCLEOTIDE SEQUENCE [LARGE SCALE GENOMIC DNA]</scope>
    <source>
        <strain evidence="3 4">P15</strain>
    </source>
</reference>
<keyword evidence="2" id="KW-0732">Signal</keyword>
<proteinExistence type="predicted"/>
<feature type="region of interest" description="Disordered" evidence="1">
    <location>
        <begin position="138"/>
        <end position="159"/>
    </location>
</feature>
<evidence type="ECO:0000256" key="2">
    <source>
        <dbReference type="SAM" id="SignalP"/>
    </source>
</evidence>
<gene>
    <name evidence="3" type="ORF">SAMN06296058_2176</name>
</gene>
<dbReference type="SUPFAM" id="SSF56935">
    <property type="entry name" value="Porins"/>
    <property type="match status" value="1"/>
</dbReference>
<feature type="region of interest" description="Disordered" evidence="1">
    <location>
        <begin position="89"/>
        <end position="113"/>
    </location>
</feature>
<protein>
    <submittedName>
        <fullName evidence="3">Putative salt-induced outer membrane protein</fullName>
    </submittedName>
</protein>